<accession>A0A396JG05</accession>
<organism evidence="1 2">
    <name type="scientific">Medicago truncatula</name>
    <name type="common">Barrel medic</name>
    <name type="synonym">Medicago tribuloides</name>
    <dbReference type="NCBI Taxonomy" id="3880"/>
    <lineage>
        <taxon>Eukaryota</taxon>
        <taxon>Viridiplantae</taxon>
        <taxon>Streptophyta</taxon>
        <taxon>Embryophyta</taxon>
        <taxon>Tracheophyta</taxon>
        <taxon>Spermatophyta</taxon>
        <taxon>Magnoliopsida</taxon>
        <taxon>eudicotyledons</taxon>
        <taxon>Gunneridae</taxon>
        <taxon>Pentapetalae</taxon>
        <taxon>rosids</taxon>
        <taxon>fabids</taxon>
        <taxon>Fabales</taxon>
        <taxon>Fabaceae</taxon>
        <taxon>Papilionoideae</taxon>
        <taxon>50 kb inversion clade</taxon>
        <taxon>NPAAA clade</taxon>
        <taxon>Hologalegina</taxon>
        <taxon>IRL clade</taxon>
        <taxon>Trifolieae</taxon>
        <taxon>Medicago</taxon>
    </lineage>
</organism>
<sequence length="54" mass="6319">MVLVPANTSRFGFSPCKKNLLFLVPANMPYFGFGPWLHFCDDLHTWHMMTKPIY</sequence>
<name>A0A396JG05_MEDTR</name>
<dbReference type="EMBL" id="PSQE01000002">
    <property type="protein sequence ID" value="RHN74057.1"/>
    <property type="molecule type" value="Genomic_DNA"/>
</dbReference>
<dbReference type="AlphaFoldDB" id="A0A396JG05"/>
<dbReference type="Proteomes" id="UP000265566">
    <property type="component" value="Chromosome 2"/>
</dbReference>
<protein>
    <submittedName>
        <fullName evidence="1">Uncharacterized protein</fullName>
    </submittedName>
</protein>
<evidence type="ECO:0000313" key="2">
    <source>
        <dbReference type="Proteomes" id="UP000265566"/>
    </source>
</evidence>
<reference evidence="2" key="1">
    <citation type="journal article" date="2018" name="Nat. Plants">
        <title>Whole-genome landscape of Medicago truncatula symbiotic genes.</title>
        <authorList>
            <person name="Pecrix Y."/>
            <person name="Staton S.E."/>
            <person name="Sallet E."/>
            <person name="Lelandais-Briere C."/>
            <person name="Moreau S."/>
            <person name="Carrere S."/>
            <person name="Blein T."/>
            <person name="Jardinaud M.F."/>
            <person name="Latrasse D."/>
            <person name="Zouine M."/>
            <person name="Zahm M."/>
            <person name="Kreplak J."/>
            <person name="Mayjonade B."/>
            <person name="Satge C."/>
            <person name="Perez M."/>
            <person name="Cauet S."/>
            <person name="Marande W."/>
            <person name="Chantry-Darmon C."/>
            <person name="Lopez-Roques C."/>
            <person name="Bouchez O."/>
            <person name="Berard A."/>
            <person name="Debelle F."/>
            <person name="Munos S."/>
            <person name="Bendahmane A."/>
            <person name="Berges H."/>
            <person name="Niebel A."/>
            <person name="Buitink J."/>
            <person name="Frugier F."/>
            <person name="Benhamed M."/>
            <person name="Crespi M."/>
            <person name="Gouzy J."/>
            <person name="Gamas P."/>
        </authorList>
    </citation>
    <scope>NUCLEOTIDE SEQUENCE [LARGE SCALE GENOMIC DNA]</scope>
    <source>
        <strain evidence="2">cv. Jemalong A17</strain>
    </source>
</reference>
<dbReference type="Gramene" id="rna10002">
    <property type="protein sequence ID" value="RHN74057.1"/>
    <property type="gene ID" value="gene10002"/>
</dbReference>
<proteinExistence type="predicted"/>
<gene>
    <name evidence="1" type="ORF">MtrunA17_Chr2g0305601</name>
</gene>
<evidence type="ECO:0000313" key="1">
    <source>
        <dbReference type="EMBL" id="RHN74057.1"/>
    </source>
</evidence>
<comment type="caution">
    <text evidence="1">The sequence shown here is derived from an EMBL/GenBank/DDBJ whole genome shotgun (WGS) entry which is preliminary data.</text>
</comment>